<dbReference type="Pfam" id="PF05118">
    <property type="entry name" value="Asp_Arg_Hydrox"/>
    <property type="match status" value="1"/>
</dbReference>
<dbReference type="EMBL" id="LR798202">
    <property type="protein sequence ID" value="CAB5170731.1"/>
    <property type="molecule type" value="Genomic_DNA"/>
</dbReference>
<accession>A0A6J7W9Q9</accession>
<dbReference type="InterPro" id="IPR007803">
    <property type="entry name" value="Asp/Arg/Pro-Hydrxlase"/>
</dbReference>
<evidence type="ECO:0000259" key="1">
    <source>
        <dbReference type="Pfam" id="PF05118"/>
    </source>
</evidence>
<name>A0A6J7W9Q9_9CAUD</name>
<dbReference type="EMBL" id="LR796144">
    <property type="protein sequence ID" value="CAB4121187.1"/>
    <property type="molecule type" value="Genomic_DNA"/>
</dbReference>
<feature type="domain" description="Aspartyl/asparaginy/proline hydroxylase" evidence="1">
    <location>
        <begin position="78"/>
        <end position="175"/>
    </location>
</feature>
<evidence type="ECO:0000313" key="3">
    <source>
        <dbReference type="EMBL" id="CAB5170731.1"/>
    </source>
</evidence>
<dbReference type="Gene3D" id="2.60.120.330">
    <property type="entry name" value="B-lactam Antibiotic, Isopenicillin N Synthase, Chain"/>
    <property type="match status" value="1"/>
</dbReference>
<dbReference type="InterPro" id="IPR027443">
    <property type="entry name" value="IPNS-like_sf"/>
</dbReference>
<evidence type="ECO:0000313" key="2">
    <source>
        <dbReference type="EMBL" id="CAB4121187.1"/>
    </source>
</evidence>
<proteinExistence type="predicted"/>
<organism evidence="3">
    <name type="scientific">uncultured Caudovirales phage</name>
    <dbReference type="NCBI Taxonomy" id="2100421"/>
    <lineage>
        <taxon>Viruses</taxon>
        <taxon>Duplodnaviria</taxon>
        <taxon>Heunggongvirae</taxon>
        <taxon>Uroviricota</taxon>
        <taxon>Caudoviricetes</taxon>
        <taxon>Peduoviridae</taxon>
        <taxon>Maltschvirus</taxon>
        <taxon>Maltschvirus maltsch</taxon>
    </lineage>
</organism>
<gene>
    <name evidence="3" type="ORF">UFOVP154_43</name>
    <name evidence="2" type="ORF">UFOVP8_28</name>
</gene>
<dbReference type="SUPFAM" id="SSF51197">
    <property type="entry name" value="Clavaminate synthase-like"/>
    <property type="match status" value="1"/>
</dbReference>
<sequence>MKIGMVRRGHDVQALYEQLQNPDVWDTIKLRTMHPQSPHRDIHDIWVRYNALENFHGNMHQFNGPHEPVWYPVIDVLPEAKRISEDVAQGRRLGAVLITKIPAGKMVHPHIDSGWHAENHTKHGVQVRGNERQAFHVEDEKLVTVTGDEFFFDNSKTHWVINDSDEDRITMIVCFRSH</sequence>
<reference evidence="3" key="1">
    <citation type="submission" date="2020-05" db="EMBL/GenBank/DDBJ databases">
        <authorList>
            <person name="Chiriac C."/>
            <person name="Salcher M."/>
            <person name="Ghai R."/>
            <person name="Kavagutti S V."/>
        </authorList>
    </citation>
    <scope>NUCLEOTIDE SEQUENCE</scope>
</reference>
<protein>
    <submittedName>
        <fullName evidence="3">Aspartyl/asparaginy/proline hydroxylase</fullName>
    </submittedName>
</protein>